<comment type="catalytic activity">
    <reaction evidence="1 8">
        <text>Random hydrolysis of (1-&gt;6)-alpha-D-mannosidic linkages in unbranched (1-&gt;6)-mannans.</text>
        <dbReference type="EC" id="3.2.1.101"/>
    </reaction>
</comment>
<comment type="caution">
    <text evidence="11">The sequence shown here is derived from an EMBL/GenBank/DDBJ whole genome shotgun (WGS) entry which is preliminary data.</text>
</comment>
<protein>
    <recommendedName>
        <fullName evidence="3 8">Mannan endo-1,6-alpha-mannosidase</fullName>
        <ecNumber evidence="3 8">3.2.1.101</ecNumber>
    </recommendedName>
</protein>
<evidence type="ECO:0000256" key="1">
    <source>
        <dbReference type="ARBA" id="ARBA00001452"/>
    </source>
</evidence>
<name>A0ABR4N192_9FUNG</name>
<sequence length="469" mass="49155">MLVPAAAAAAATLAAALLAGPARAAVTVDTSDKAAVTKAAAATARALMAFYPPNFRGAIPDVGTSDASGRQWFESGVMWGAFMEHARITGDGQFVPIVTNALSNVSYAPSGVGSYLGPSTSVASTLLGRWNDDIMWYSLGSLTAAEVFGKAALMPRSAKITYLQATVNTYNEVMQQYDESSCNGGVFWSRDRTNPDNKDYKSTITNAQAILIAARLSILTGNKTYLTEADKIYAWLKGTQIITPTYHVYDGMSITKCQRHGLEYSYNAGILIGGMAWMYKATGNTNYITEAGKLLDTALTTFATGPVITDLCEGATDMCTVGDATSKPPAANQVPPKGTMIRGLTYLYMFTPDAAQKAKIKKFIDASFAGMLSTCTANMGCSAVWTPGAAPANGNFHHQLVAIELTNAVAAIYLGSSATADIKNPTSDVTTNVENSQTSTTNAAVGVAVVSSLSTLMIAAVAAATALML</sequence>
<evidence type="ECO:0000256" key="3">
    <source>
        <dbReference type="ARBA" id="ARBA00012350"/>
    </source>
</evidence>
<dbReference type="Proteomes" id="UP001527925">
    <property type="component" value="Unassembled WGS sequence"/>
</dbReference>
<keyword evidence="9" id="KW-0812">Transmembrane</keyword>
<reference evidence="11 12" key="1">
    <citation type="submission" date="2023-09" db="EMBL/GenBank/DDBJ databases">
        <title>Pangenome analysis of Batrachochytrium dendrobatidis and related Chytrids.</title>
        <authorList>
            <person name="Yacoub M.N."/>
            <person name="Stajich J.E."/>
            <person name="James T.Y."/>
        </authorList>
    </citation>
    <scope>NUCLEOTIDE SEQUENCE [LARGE SCALE GENOMIC DNA]</scope>
    <source>
        <strain evidence="11 12">JEL0888</strain>
    </source>
</reference>
<dbReference type="PANTHER" id="PTHR12145">
    <property type="entry name" value="MANNAN ENDO-1,6-ALPHA-MANNOSIDASE DCW1"/>
    <property type="match status" value="1"/>
</dbReference>
<dbReference type="Gene3D" id="1.50.10.20">
    <property type="match status" value="1"/>
</dbReference>
<evidence type="ECO:0000256" key="10">
    <source>
        <dbReference type="SAM" id="SignalP"/>
    </source>
</evidence>
<dbReference type="PANTHER" id="PTHR12145:SF36">
    <property type="entry name" value="MANNAN ENDO-1,6-ALPHA-MANNOSIDASE DCW1"/>
    <property type="match status" value="1"/>
</dbReference>
<evidence type="ECO:0000256" key="7">
    <source>
        <dbReference type="ARBA" id="ARBA00023295"/>
    </source>
</evidence>
<dbReference type="InterPro" id="IPR008928">
    <property type="entry name" value="6-hairpin_glycosidase_sf"/>
</dbReference>
<dbReference type="InterPro" id="IPR005198">
    <property type="entry name" value="Glyco_hydro_76"/>
</dbReference>
<evidence type="ECO:0000256" key="2">
    <source>
        <dbReference type="ARBA" id="ARBA00009699"/>
    </source>
</evidence>
<keyword evidence="5 8" id="KW-0378">Hydrolase</keyword>
<evidence type="ECO:0000256" key="9">
    <source>
        <dbReference type="SAM" id="Phobius"/>
    </source>
</evidence>
<evidence type="ECO:0000256" key="8">
    <source>
        <dbReference type="PIRNR" id="PIRNR016302"/>
    </source>
</evidence>
<evidence type="ECO:0000256" key="4">
    <source>
        <dbReference type="ARBA" id="ARBA00022729"/>
    </source>
</evidence>
<organism evidence="11 12">
    <name type="scientific">Polyrhizophydium stewartii</name>
    <dbReference type="NCBI Taxonomy" id="2732419"/>
    <lineage>
        <taxon>Eukaryota</taxon>
        <taxon>Fungi</taxon>
        <taxon>Fungi incertae sedis</taxon>
        <taxon>Chytridiomycota</taxon>
        <taxon>Chytridiomycota incertae sedis</taxon>
        <taxon>Chytridiomycetes</taxon>
        <taxon>Rhizophydiales</taxon>
        <taxon>Rhizophydiales incertae sedis</taxon>
        <taxon>Polyrhizophydium</taxon>
    </lineage>
</organism>
<keyword evidence="4 10" id="KW-0732">Signal</keyword>
<evidence type="ECO:0000313" key="11">
    <source>
        <dbReference type="EMBL" id="KAL2913255.1"/>
    </source>
</evidence>
<dbReference type="SUPFAM" id="SSF48208">
    <property type="entry name" value="Six-hairpin glycosidases"/>
    <property type="match status" value="1"/>
</dbReference>
<gene>
    <name evidence="11" type="ORF">HK105_207257</name>
</gene>
<comment type="similarity">
    <text evidence="2 8">Belongs to the glycosyl hydrolase 76 family.</text>
</comment>
<accession>A0ABR4N192</accession>
<dbReference type="PIRSF" id="PIRSF016302">
    <property type="entry name" value="Man_a_manosd"/>
    <property type="match status" value="1"/>
</dbReference>
<proteinExistence type="inferred from homology"/>
<dbReference type="Pfam" id="PF03663">
    <property type="entry name" value="Glyco_hydro_76"/>
    <property type="match status" value="1"/>
</dbReference>
<dbReference type="EC" id="3.2.1.101" evidence="3 8"/>
<evidence type="ECO:0000256" key="5">
    <source>
        <dbReference type="ARBA" id="ARBA00022801"/>
    </source>
</evidence>
<keyword evidence="7 8" id="KW-0326">Glycosidase</keyword>
<feature type="chain" id="PRO_5045752992" description="Mannan endo-1,6-alpha-mannosidase" evidence="10">
    <location>
        <begin position="25"/>
        <end position="469"/>
    </location>
</feature>
<evidence type="ECO:0000256" key="6">
    <source>
        <dbReference type="ARBA" id="ARBA00023180"/>
    </source>
</evidence>
<dbReference type="EMBL" id="JADGIZ020000049">
    <property type="protein sequence ID" value="KAL2913255.1"/>
    <property type="molecule type" value="Genomic_DNA"/>
</dbReference>
<keyword evidence="9" id="KW-1133">Transmembrane helix</keyword>
<keyword evidence="9" id="KW-0472">Membrane</keyword>
<dbReference type="InterPro" id="IPR014480">
    <property type="entry name" value="Mannan-1_6-alpha_mannosidase"/>
</dbReference>
<keyword evidence="6" id="KW-0325">Glycoprotein</keyword>
<evidence type="ECO:0000313" key="12">
    <source>
        <dbReference type="Proteomes" id="UP001527925"/>
    </source>
</evidence>
<keyword evidence="12" id="KW-1185">Reference proteome</keyword>
<feature type="signal peptide" evidence="10">
    <location>
        <begin position="1"/>
        <end position="24"/>
    </location>
</feature>
<feature type="transmembrane region" description="Helical" evidence="9">
    <location>
        <begin position="443"/>
        <end position="467"/>
    </location>
</feature>